<evidence type="ECO:0000313" key="1">
    <source>
        <dbReference type="EMBL" id="PNR51343.1"/>
    </source>
</evidence>
<organism evidence="1">
    <name type="scientific">Physcomitrium patens</name>
    <name type="common">Spreading-leaved earth moss</name>
    <name type="synonym">Physcomitrella patens</name>
    <dbReference type="NCBI Taxonomy" id="3218"/>
    <lineage>
        <taxon>Eukaryota</taxon>
        <taxon>Viridiplantae</taxon>
        <taxon>Streptophyta</taxon>
        <taxon>Embryophyta</taxon>
        <taxon>Bryophyta</taxon>
        <taxon>Bryophytina</taxon>
        <taxon>Bryopsida</taxon>
        <taxon>Funariidae</taxon>
        <taxon>Funariales</taxon>
        <taxon>Funariaceae</taxon>
        <taxon>Physcomitrium</taxon>
    </lineage>
</organism>
<dbReference type="Proteomes" id="UP000006727">
    <property type="component" value="Chromosome 7"/>
</dbReference>
<dbReference type="InParanoid" id="A0A2K1KC44"/>
<gene>
    <name evidence="1" type="ORF">PHYPA_010529</name>
</gene>
<dbReference type="EnsemblPlants" id="Pp3c7_18270V3.1">
    <property type="protein sequence ID" value="PAC:32922928.CDS.1"/>
    <property type="gene ID" value="Pp3c7_18270"/>
</dbReference>
<reference evidence="1 3" key="2">
    <citation type="journal article" date="2018" name="Plant J.">
        <title>The Physcomitrella patens chromosome-scale assembly reveals moss genome structure and evolution.</title>
        <authorList>
            <person name="Lang D."/>
            <person name="Ullrich K.K."/>
            <person name="Murat F."/>
            <person name="Fuchs J."/>
            <person name="Jenkins J."/>
            <person name="Haas F.B."/>
            <person name="Piednoel M."/>
            <person name="Gundlach H."/>
            <person name="Van Bel M."/>
            <person name="Meyberg R."/>
            <person name="Vives C."/>
            <person name="Morata J."/>
            <person name="Symeonidi A."/>
            <person name="Hiss M."/>
            <person name="Muchero W."/>
            <person name="Kamisugi Y."/>
            <person name="Saleh O."/>
            <person name="Blanc G."/>
            <person name="Decker E.L."/>
            <person name="van Gessel N."/>
            <person name="Grimwood J."/>
            <person name="Hayes R.D."/>
            <person name="Graham S.W."/>
            <person name="Gunter L.E."/>
            <person name="McDaniel S.F."/>
            <person name="Hoernstein S.N.W."/>
            <person name="Larsson A."/>
            <person name="Li F.W."/>
            <person name="Perroud P.F."/>
            <person name="Phillips J."/>
            <person name="Ranjan P."/>
            <person name="Rokshar D.S."/>
            <person name="Rothfels C.J."/>
            <person name="Schneider L."/>
            <person name="Shu S."/>
            <person name="Stevenson D.W."/>
            <person name="Thummler F."/>
            <person name="Tillich M."/>
            <person name="Villarreal Aguilar J.C."/>
            <person name="Widiez T."/>
            <person name="Wong G.K."/>
            <person name="Wymore A."/>
            <person name="Zhang Y."/>
            <person name="Zimmer A.D."/>
            <person name="Quatrano R.S."/>
            <person name="Mayer K.F.X."/>
            <person name="Goodstein D."/>
            <person name="Casacuberta J.M."/>
            <person name="Vandepoele K."/>
            <person name="Reski R."/>
            <person name="Cuming A.C."/>
            <person name="Tuskan G.A."/>
            <person name="Maumus F."/>
            <person name="Salse J."/>
            <person name="Schmutz J."/>
            <person name="Rensing S.A."/>
        </authorList>
    </citation>
    <scope>NUCLEOTIDE SEQUENCE [LARGE SCALE GENOMIC DNA]</scope>
    <source>
        <strain evidence="2 3">cv. Gransden 2004</strain>
    </source>
</reference>
<dbReference type="EMBL" id="ABEU02000007">
    <property type="protein sequence ID" value="PNR51343.1"/>
    <property type="molecule type" value="Genomic_DNA"/>
</dbReference>
<evidence type="ECO:0000313" key="3">
    <source>
        <dbReference type="Proteomes" id="UP000006727"/>
    </source>
</evidence>
<evidence type="ECO:0000313" key="2">
    <source>
        <dbReference type="EnsemblPlants" id="PAC:32922928.CDS.1"/>
    </source>
</evidence>
<keyword evidence="3" id="KW-1185">Reference proteome</keyword>
<reference evidence="1 3" key="1">
    <citation type="journal article" date="2008" name="Science">
        <title>The Physcomitrella genome reveals evolutionary insights into the conquest of land by plants.</title>
        <authorList>
            <person name="Rensing S."/>
            <person name="Lang D."/>
            <person name="Zimmer A."/>
            <person name="Terry A."/>
            <person name="Salamov A."/>
            <person name="Shapiro H."/>
            <person name="Nishiyama T."/>
            <person name="Perroud P.-F."/>
            <person name="Lindquist E."/>
            <person name="Kamisugi Y."/>
            <person name="Tanahashi T."/>
            <person name="Sakakibara K."/>
            <person name="Fujita T."/>
            <person name="Oishi K."/>
            <person name="Shin-I T."/>
            <person name="Kuroki Y."/>
            <person name="Toyoda A."/>
            <person name="Suzuki Y."/>
            <person name="Hashimoto A."/>
            <person name="Yamaguchi K."/>
            <person name="Sugano A."/>
            <person name="Kohara Y."/>
            <person name="Fujiyama A."/>
            <person name="Anterola A."/>
            <person name="Aoki S."/>
            <person name="Ashton N."/>
            <person name="Barbazuk W.B."/>
            <person name="Barker E."/>
            <person name="Bennetzen J."/>
            <person name="Bezanilla M."/>
            <person name="Blankenship R."/>
            <person name="Cho S.H."/>
            <person name="Dutcher S."/>
            <person name="Estelle M."/>
            <person name="Fawcett J.A."/>
            <person name="Gundlach H."/>
            <person name="Hanada K."/>
            <person name="Heyl A."/>
            <person name="Hicks K.A."/>
            <person name="Hugh J."/>
            <person name="Lohr M."/>
            <person name="Mayer K."/>
            <person name="Melkozernov A."/>
            <person name="Murata T."/>
            <person name="Nelson D."/>
            <person name="Pils B."/>
            <person name="Prigge M."/>
            <person name="Reiss B."/>
            <person name="Renner T."/>
            <person name="Rombauts S."/>
            <person name="Rushton P."/>
            <person name="Sanderfoot A."/>
            <person name="Schween G."/>
            <person name="Shiu S.-H."/>
            <person name="Stueber K."/>
            <person name="Theodoulou F.L."/>
            <person name="Tu H."/>
            <person name="Van de Peer Y."/>
            <person name="Verrier P.J."/>
            <person name="Waters E."/>
            <person name="Wood A."/>
            <person name="Yang L."/>
            <person name="Cove D."/>
            <person name="Cuming A."/>
            <person name="Hasebe M."/>
            <person name="Lucas S."/>
            <person name="Mishler D.B."/>
            <person name="Reski R."/>
            <person name="Grigoriev I."/>
            <person name="Quatrano R.S."/>
            <person name="Boore J.L."/>
        </authorList>
    </citation>
    <scope>NUCLEOTIDE SEQUENCE [LARGE SCALE GENOMIC DNA]</scope>
    <source>
        <strain evidence="2 3">cv. Gransden 2004</strain>
    </source>
</reference>
<dbReference type="AlphaFoldDB" id="A0A2K1KC44"/>
<sequence>MYGIIYDIQSIQLLDFGTANRSLGIQSLDLQKGLCCTRLQFTSHRFACIVTLL</sequence>
<name>A0A2K1KC44_PHYPA</name>
<proteinExistence type="predicted"/>
<reference evidence="2" key="3">
    <citation type="submission" date="2020-12" db="UniProtKB">
        <authorList>
            <consortium name="EnsemblPlants"/>
        </authorList>
    </citation>
    <scope>IDENTIFICATION</scope>
</reference>
<dbReference type="Gramene" id="Pp3c7_18270V3.1">
    <property type="protein sequence ID" value="PAC:32922928.CDS.1"/>
    <property type="gene ID" value="Pp3c7_18270"/>
</dbReference>
<accession>A0A2K1KC44</accession>
<protein>
    <submittedName>
        <fullName evidence="1 2">Uncharacterized protein</fullName>
    </submittedName>
</protein>